<dbReference type="OrthoDB" id="5289519at2759"/>
<sequence>MIIEQYHFDIQIPWTAVTPTKQHLKGQQTTTITFSKMSPILTFLALLLASLTAGLPIHQSSQNTTTHLDPVAPGISTHALAKRTTANPPFDPWNKDKPEHRADGEFEGDIFRLSKCYCIDTPSRDLPAVYGQFYGSYFGYDYYNYHQNKSYAFNMTCASGELESLNNNLNRFDDERYLLAPKCLSWMEEERKQCWSTDDGNEFCAEAMHGKDNYYWNGQKRMVHAHPSAIGTIKMDATPLVAECQRMCQTVPARTEGYMQDTLVSDYEHKINLATATTCIGSSDVGMGLLCEGKNKVVPKVWEFWNYIETYSDQADMCKGCA</sequence>
<dbReference type="EMBL" id="JACCJC010000064">
    <property type="protein sequence ID" value="KAF6230837.1"/>
    <property type="molecule type" value="Genomic_DNA"/>
</dbReference>
<protein>
    <submittedName>
        <fullName evidence="1">Uncharacterized protein</fullName>
    </submittedName>
</protein>
<proteinExistence type="predicted"/>
<accession>A0A8H6L0F3</accession>
<gene>
    <name evidence="1" type="ORF">HO173_010953</name>
</gene>
<comment type="caution">
    <text evidence="1">The sequence shown here is derived from an EMBL/GenBank/DDBJ whole genome shotgun (WGS) entry which is preliminary data.</text>
</comment>
<organism evidence="1 2">
    <name type="scientific">Letharia columbiana</name>
    <dbReference type="NCBI Taxonomy" id="112416"/>
    <lineage>
        <taxon>Eukaryota</taxon>
        <taxon>Fungi</taxon>
        <taxon>Dikarya</taxon>
        <taxon>Ascomycota</taxon>
        <taxon>Pezizomycotina</taxon>
        <taxon>Lecanoromycetes</taxon>
        <taxon>OSLEUM clade</taxon>
        <taxon>Lecanoromycetidae</taxon>
        <taxon>Lecanorales</taxon>
        <taxon>Lecanorineae</taxon>
        <taxon>Parmeliaceae</taxon>
        <taxon>Letharia</taxon>
    </lineage>
</organism>
<dbReference type="RefSeq" id="XP_037160270.1">
    <property type="nucleotide sequence ID" value="XM_037312838.1"/>
</dbReference>
<evidence type="ECO:0000313" key="2">
    <source>
        <dbReference type="Proteomes" id="UP000578531"/>
    </source>
</evidence>
<name>A0A8H6L0F3_9LECA</name>
<keyword evidence="2" id="KW-1185">Reference proteome</keyword>
<dbReference type="Proteomes" id="UP000578531">
    <property type="component" value="Unassembled WGS sequence"/>
</dbReference>
<evidence type="ECO:0000313" key="1">
    <source>
        <dbReference type="EMBL" id="KAF6230837.1"/>
    </source>
</evidence>
<dbReference type="GeneID" id="59292599"/>
<dbReference type="AlphaFoldDB" id="A0A8H6L0F3"/>
<reference evidence="1 2" key="1">
    <citation type="journal article" date="2020" name="Genomics">
        <title>Complete, high-quality genomes from long-read metagenomic sequencing of two wolf lichen thalli reveals enigmatic genome architecture.</title>
        <authorList>
            <person name="McKenzie S.K."/>
            <person name="Walston R.F."/>
            <person name="Allen J.L."/>
        </authorList>
    </citation>
    <scope>NUCLEOTIDE SEQUENCE [LARGE SCALE GENOMIC DNA]</scope>
    <source>
        <strain evidence="1">WasteWater2</strain>
    </source>
</reference>